<evidence type="ECO:0000313" key="1">
    <source>
        <dbReference type="EMBL" id="SIT58996.1"/>
    </source>
</evidence>
<gene>
    <name evidence="1" type="ORF">BQ8794_60305</name>
</gene>
<proteinExistence type="predicted"/>
<organism evidence="1 2">
    <name type="scientific">Mesorhizobium prunaredense</name>
    <dbReference type="NCBI Taxonomy" id="1631249"/>
    <lineage>
        <taxon>Bacteria</taxon>
        <taxon>Pseudomonadati</taxon>
        <taxon>Pseudomonadota</taxon>
        <taxon>Alphaproteobacteria</taxon>
        <taxon>Hyphomicrobiales</taxon>
        <taxon>Phyllobacteriaceae</taxon>
        <taxon>Mesorhizobium</taxon>
    </lineage>
</organism>
<accession>A0A1R3VJE4</accession>
<keyword evidence="2" id="KW-1185">Reference proteome</keyword>
<protein>
    <submittedName>
        <fullName evidence="1">Uncharacterized protein</fullName>
    </submittedName>
</protein>
<sequence>MWAMLFFSSLLIALDPRAERPLAASPISYIYISPRQLSVQLQAQAGSRYRLLLAGGKLRLTTENQAHCCHSQCRQ</sequence>
<dbReference type="EMBL" id="FTPD01000056">
    <property type="protein sequence ID" value="SIT58996.1"/>
    <property type="molecule type" value="Genomic_DNA"/>
</dbReference>
<evidence type="ECO:0000313" key="2">
    <source>
        <dbReference type="Proteomes" id="UP000188388"/>
    </source>
</evidence>
<dbReference type="Proteomes" id="UP000188388">
    <property type="component" value="Unassembled WGS sequence"/>
</dbReference>
<name>A0A1R3VJE4_9HYPH</name>
<dbReference type="AlphaFoldDB" id="A0A1R3VJE4"/>
<reference evidence="2" key="1">
    <citation type="submission" date="2017-01" db="EMBL/GenBank/DDBJ databases">
        <authorList>
            <person name="Brunel B."/>
        </authorList>
    </citation>
    <scope>NUCLEOTIDE SEQUENCE [LARGE SCALE GENOMIC DNA]</scope>
</reference>